<gene>
    <name evidence="1" type="ORF">K4G66_11515</name>
</gene>
<organism evidence="1">
    <name type="scientific">Roseihalotalea indica</name>
    <dbReference type="NCBI Taxonomy" id="2867963"/>
    <lineage>
        <taxon>Bacteria</taxon>
        <taxon>Pseudomonadati</taxon>
        <taxon>Bacteroidota</taxon>
        <taxon>Cytophagia</taxon>
        <taxon>Cytophagales</taxon>
        <taxon>Catalimonadaceae</taxon>
        <taxon>Roseihalotalea</taxon>
    </lineage>
</organism>
<dbReference type="EMBL" id="CP120682">
    <property type="protein sequence ID" value="WKN39318.1"/>
    <property type="molecule type" value="Genomic_DNA"/>
</dbReference>
<evidence type="ECO:0000313" key="1">
    <source>
        <dbReference type="EMBL" id="WKN39318.1"/>
    </source>
</evidence>
<reference evidence="1" key="1">
    <citation type="journal article" date="2023" name="Comput. Struct. Biotechnol. J.">
        <title>Discovery of a novel marine Bacteroidetes with a rich repertoire of carbohydrate-active enzymes.</title>
        <authorList>
            <person name="Chen B."/>
            <person name="Liu G."/>
            <person name="Chen Q."/>
            <person name="Wang H."/>
            <person name="Liu L."/>
            <person name="Tang K."/>
        </authorList>
    </citation>
    <scope>NUCLEOTIDE SEQUENCE</scope>
    <source>
        <strain evidence="1">TK19036</strain>
    </source>
</reference>
<dbReference type="AlphaFoldDB" id="A0AA49GT91"/>
<sequence>MKFKIFLVLLFASNTHLFSQKIDQTLPEGITNYIDQAQYHRLLSLTLEQLEEFDVLEVNEGQIKVQLSEQPYTFSMLSLIQQCAELEPAAKEEFIREYFHTFINAYYDQIALASADFSTVKQYLTLRLYPKEFFQESERDKWVIRTDLDGTVTCAMLNLPTAFATVKREQLEQWGVDDTEVFHWAQENAKKRSYEVHHKQLDDSTELVAIAGGDYTSGAAFRLEEVIPESISRYGAIVAIPHQNMILLHNLKEDEHLSYKTFIEYTYMFVLEQYQQHKAPVSPDFYWYYQGKFTRILMGEDTEGQLQIVPPVALNQFSEE</sequence>
<proteinExistence type="predicted"/>
<name>A0AA49GT91_9BACT</name>
<protein>
    <submittedName>
        <fullName evidence="1">Uncharacterized protein</fullName>
    </submittedName>
</protein>
<accession>A0AA49GT91</accession>
<reference evidence="1" key="2">
    <citation type="journal article" date="2024" name="Antonie Van Leeuwenhoek">
        <title>Roseihalotalea indica gen. nov., sp. nov., a halophilic Bacteroidetes from mesopelagic Southwest Indian Ocean with higher carbohydrate metabolic potential.</title>
        <authorList>
            <person name="Chen B."/>
            <person name="Zhang M."/>
            <person name="Lin D."/>
            <person name="Ye J."/>
            <person name="Tang K."/>
        </authorList>
    </citation>
    <scope>NUCLEOTIDE SEQUENCE</scope>
    <source>
        <strain evidence="1">TK19036</strain>
    </source>
</reference>